<sequence>MGESKHRKQSELDYGKRPKGGRGIMLVPDFIEPRRNGGLEAHKHLSAEQLRFALLFWDRIAWPSVRFFQGDNNVETDFLMKAGVLVRPETQLAPSSMSVGRCLANAYFDVFQKLENKEPGRWSLAAETDADIRAFLGDMVVPDRGVNVSLHRAIPVPRGDAPLEDILEFKLKRDPELLALREEIDTARRLVTSSTDRAQEFATQWDRIDGACRDLLLVSREMKMPIRIADMSFGLEITGGAILAAIGAAATAYTLKETNTLVTSLASAGASCVKFAKTYGTRRNLLKKSPLRYVHHFHEDIDWQ</sequence>
<dbReference type="RefSeq" id="WP_155463003.1">
    <property type="nucleotide sequence ID" value="NZ_WNKY01000005.1"/>
</dbReference>
<dbReference type="Proteomes" id="UP000475582">
    <property type="component" value="Unassembled WGS sequence"/>
</dbReference>
<dbReference type="AlphaFoldDB" id="A0A6L6PGW4"/>
<comment type="caution">
    <text evidence="3">The sequence shown here is derived from an EMBL/GenBank/DDBJ whole genome shotgun (WGS) entry which is preliminary data.</text>
</comment>
<reference evidence="3 4" key="1">
    <citation type="submission" date="2019-11" db="EMBL/GenBank/DDBJ databases">
        <title>Type strains purchased from KCTC, JCM and DSMZ.</title>
        <authorList>
            <person name="Lu H."/>
        </authorList>
    </citation>
    <scope>NUCLEOTIDE SEQUENCE [LARGE SCALE GENOMIC DNA]</scope>
    <source>
        <strain evidence="3 4">KCTC 22382</strain>
    </source>
</reference>
<evidence type="ECO:0000256" key="1">
    <source>
        <dbReference type="SAM" id="MobiDB-lite"/>
    </source>
</evidence>
<gene>
    <name evidence="3" type="ORF">GM676_08050</name>
</gene>
<evidence type="ECO:0000313" key="4">
    <source>
        <dbReference type="Proteomes" id="UP000475582"/>
    </source>
</evidence>
<dbReference type="EMBL" id="WNKY01000005">
    <property type="protein sequence ID" value="MTV37535.1"/>
    <property type="molecule type" value="Genomic_DNA"/>
</dbReference>
<evidence type="ECO:0000313" key="3">
    <source>
        <dbReference type="EMBL" id="MTV37535.1"/>
    </source>
</evidence>
<dbReference type="Pfam" id="PF19749">
    <property type="entry name" value="DUF6236"/>
    <property type="match status" value="1"/>
</dbReference>
<keyword evidence="2" id="KW-0472">Membrane</keyword>
<keyword evidence="2" id="KW-0812">Transmembrane</keyword>
<feature type="region of interest" description="Disordered" evidence="1">
    <location>
        <begin position="1"/>
        <end position="20"/>
    </location>
</feature>
<proteinExistence type="predicted"/>
<keyword evidence="4" id="KW-1185">Reference proteome</keyword>
<name>A0A6L6PGW4_9BURK</name>
<protein>
    <submittedName>
        <fullName evidence="3">Uncharacterized protein</fullName>
    </submittedName>
</protein>
<accession>A0A6L6PGW4</accession>
<dbReference type="InterPro" id="IPR046203">
    <property type="entry name" value="DUF6236"/>
</dbReference>
<dbReference type="OrthoDB" id="9154282at2"/>
<organism evidence="3 4">
    <name type="scientific">Duganella radicis</name>
    <dbReference type="NCBI Taxonomy" id="551988"/>
    <lineage>
        <taxon>Bacteria</taxon>
        <taxon>Pseudomonadati</taxon>
        <taxon>Pseudomonadota</taxon>
        <taxon>Betaproteobacteria</taxon>
        <taxon>Burkholderiales</taxon>
        <taxon>Oxalobacteraceae</taxon>
        <taxon>Telluria group</taxon>
        <taxon>Duganella</taxon>
    </lineage>
</organism>
<keyword evidence="2" id="KW-1133">Transmembrane helix</keyword>
<evidence type="ECO:0000256" key="2">
    <source>
        <dbReference type="SAM" id="Phobius"/>
    </source>
</evidence>
<feature type="transmembrane region" description="Helical" evidence="2">
    <location>
        <begin position="233"/>
        <end position="255"/>
    </location>
</feature>